<evidence type="ECO:0000313" key="2">
    <source>
        <dbReference type="EMBL" id="MED6148474.1"/>
    </source>
</evidence>
<feature type="region of interest" description="Disordered" evidence="1">
    <location>
        <begin position="1"/>
        <end position="52"/>
    </location>
</feature>
<feature type="compositionally biased region" description="Basic and acidic residues" evidence="1">
    <location>
        <begin position="85"/>
        <end position="97"/>
    </location>
</feature>
<feature type="compositionally biased region" description="Basic and acidic residues" evidence="1">
    <location>
        <begin position="10"/>
        <end position="19"/>
    </location>
</feature>
<proteinExistence type="predicted"/>
<evidence type="ECO:0000256" key="1">
    <source>
        <dbReference type="SAM" id="MobiDB-lite"/>
    </source>
</evidence>
<comment type="caution">
    <text evidence="2">The sequence shown here is derived from an EMBL/GenBank/DDBJ whole genome shotgun (WGS) entry which is preliminary data.</text>
</comment>
<feature type="region of interest" description="Disordered" evidence="1">
    <location>
        <begin position="80"/>
        <end position="117"/>
    </location>
</feature>
<organism evidence="2 3">
    <name type="scientific">Stylosanthes scabra</name>
    <dbReference type="NCBI Taxonomy" id="79078"/>
    <lineage>
        <taxon>Eukaryota</taxon>
        <taxon>Viridiplantae</taxon>
        <taxon>Streptophyta</taxon>
        <taxon>Embryophyta</taxon>
        <taxon>Tracheophyta</taxon>
        <taxon>Spermatophyta</taxon>
        <taxon>Magnoliopsida</taxon>
        <taxon>eudicotyledons</taxon>
        <taxon>Gunneridae</taxon>
        <taxon>Pentapetalae</taxon>
        <taxon>rosids</taxon>
        <taxon>fabids</taxon>
        <taxon>Fabales</taxon>
        <taxon>Fabaceae</taxon>
        <taxon>Papilionoideae</taxon>
        <taxon>50 kb inversion clade</taxon>
        <taxon>dalbergioids sensu lato</taxon>
        <taxon>Dalbergieae</taxon>
        <taxon>Pterocarpus clade</taxon>
        <taxon>Stylosanthes</taxon>
    </lineage>
</organism>
<dbReference type="Proteomes" id="UP001341840">
    <property type="component" value="Unassembled WGS sequence"/>
</dbReference>
<sequence length="226" mass="24418">MADKIASVPKSEESSAERRRSYRCPSPRYTLQTMPVAQRERSTSSVKGTRSFRCGTASGSVRKLRSWELIPPFEGWMCDADDEKEIGGMDPSDKGEFSEEDPEMEEEYPEEAGNPEDRVPATPSLPIDDADFTILNSASIPNRASNTTLAILHIANAPLGVWNAPKCEGKEALGVHKCEPAWKTPTGVMNAPPCASNAHSGVSNAHLGVSNAHFRIATGGGFQNSN</sequence>
<name>A0ABU6TJE8_9FABA</name>
<feature type="compositionally biased region" description="Acidic residues" evidence="1">
    <location>
        <begin position="98"/>
        <end position="114"/>
    </location>
</feature>
<evidence type="ECO:0000313" key="3">
    <source>
        <dbReference type="Proteomes" id="UP001341840"/>
    </source>
</evidence>
<gene>
    <name evidence="2" type="ORF">PIB30_053515</name>
</gene>
<dbReference type="EMBL" id="JASCZI010091019">
    <property type="protein sequence ID" value="MED6148474.1"/>
    <property type="molecule type" value="Genomic_DNA"/>
</dbReference>
<accession>A0ABU6TJE8</accession>
<keyword evidence="3" id="KW-1185">Reference proteome</keyword>
<reference evidence="2 3" key="1">
    <citation type="journal article" date="2023" name="Plants (Basel)">
        <title>Bridging the Gap: Combining Genomics and Transcriptomics Approaches to Understand Stylosanthes scabra, an Orphan Legume from the Brazilian Caatinga.</title>
        <authorList>
            <person name="Ferreira-Neto J.R.C."/>
            <person name="da Silva M.D."/>
            <person name="Binneck E."/>
            <person name="de Melo N.F."/>
            <person name="da Silva R.H."/>
            <person name="de Melo A.L.T.M."/>
            <person name="Pandolfi V."/>
            <person name="Bustamante F.O."/>
            <person name="Brasileiro-Vidal A.C."/>
            <person name="Benko-Iseppon A.M."/>
        </authorList>
    </citation>
    <scope>NUCLEOTIDE SEQUENCE [LARGE SCALE GENOMIC DNA]</scope>
    <source>
        <tissue evidence="2">Leaves</tissue>
    </source>
</reference>
<protein>
    <submittedName>
        <fullName evidence="2">Uncharacterized protein</fullName>
    </submittedName>
</protein>